<gene>
    <name evidence="2" type="ORF">JFN90_20920</name>
</gene>
<evidence type="ECO:0000313" key="3">
    <source>
        <dbReference type="Proteomes" id="UP000641025"/>
    </source>
</evidence>
<keyword evidence="3" id="KW-1185">Reference proteome</keyword>
<feature type="domain" description="RelA/SpoT" evidence="1">
    <location>
        <begin position="52"/>
        <end position="187"/>
    </location>
</feature>
<dbReference type="CDD" id="cd05399">
    <property type="entry name" value="NT_Rel-Spo_like"/>
    <property type="match status" value="1"/>
</dbReference>
<dbReference type="PANTHER" id="PTHR41773">
    <property type="entry name" value="GTP PYROPHOSPHATASE-RELATED"/>
    <property type="match status" value="1"/>
</dbReference>
<evidence type="ECO:0000313" key="2">
    <source>
        <dbReference type="EMBL" id="MBJ6802598.1"/>
    </source>
</evidence>
<evidence type="ECO:0000259" key="1">
    <source>
        <dbReference type="SMART" id="SM00954"/>
    </source>
</evidence>
<sequence length="370" mass="42566">MASLDFEQEKANFNTYYESNHKQFIAAKDAYLGMIRTLIRQSDVGEVTKIEGRVKDKEECVKKFQRKYQGKLDADEQPYEIKDFISDLIGIRVVCLYEDEVPAVSALLQRHYRILNVTDKTSAVESTEDSFGYKGLHMDLALDPEAPCLAKNLPPLEISFEVQIRSLIQDAWSRLDHKIKYKKSIPVDLKRRINVLSALFELADREFKEIRNATSDLMQQATDTQISERVDGVLEVPGPTASPGSKTVNAFNFVPIAGHFFRDFSFEDQKVDDFVQDILEQDSTFQKADLHRCLNENLKVVRQYSEHVIAENPNRTFSAYTLIRHCLYLYDQERFERILTRRNSERFSLWLRGSRSAQAATAAEGTPQSV</sequence>
<name>A0ABS0YXM0_9BACT</name>
<proteinExistence type="predicted"/>
<dbReference type="Proteomes" id="UP000641025">
    <property type="component" value="Unassembled WGS sequence"/>
</dbReference>
<dbReference type="Pfam" id="PF04607">
    <property type="entry name" value="RelA_SpoT"/>
    <property type="match status" value="1"/>
</dbReference>
<dbReference type="InterPro" id="IPR043519">
    <property type="entry name" value="NT_sf"/>
</dbReference>
<dbReference type="Gene3D" id="1.10.287.860">
    <property type="entry name" value="Nucleotidyltransferase"/>
    <property type="match status" value="1"/>
</dbReference>
<protein>
    <submittedName>
        <fullName evidence="2">(P)ppGpp synthetase</fullName>
    </submittedName>
</protein>
<dbReference type="SUPFAM" id="SSF81301">
    <property type="entry name" value="Nucleotidyltransferase"/>
    <property type="match status" value="1"/>
</dbReference>
<accession>A0ABS0YXM0</accession>
<reference evidence="2 3" key="1">
    <citation type="submission" date="2020-12" db="EMBL/GenBank/DDBJ databases">
        <title>Geomonas sp. Red259, isolated from paddy soil.</title>
        <authorList>
            <person name="Xu Z."/>
            <person name="Zhang Z."/>
            <person name="Masuda Y."/>
            <person name="Itoh H."/>
            <person name="Senoo K."/>
        </authorList>
    </citation>
    <scope>NUCLEOTIDE SEQUENCE [LARGE SCALE GENOMIC DNA]</scope>
    <source>
        <strain evidence="2 3">Red259</strain>
    </source>
</reference>
<dbReference type="SMART" id="SM00954">
    <property type="entry name" value="RelA_SpoT"/>
    <property type="match status" value="1"/>
</dbReference>
<dbReference type="Gene3D" id="3.30.460.10">
    <property type="entry name" value="Beta Polymerase, domain 2"/>
    <property type="match status" value="1"/>
</dbReference>
<dbReference type="EMBL" id="JAEMHK010000021">
    <property type="protein sequence ID" value="MBJ6802598.1"/>
    <property type="molecule type" value="Genomic_DNA"/>
</dbReference>
<dbReference type="PANTHER" id="PTHR41773:SF1">
    <property type="entry name" value="RELA_SPOT DOMAIN-CONTAINING PROTEIN"/>
    <property type="match status" value="1"/>
</dbReference>
<comment type="caution">
    <text evidence="2">The sequence shown here is derived from an EMBL/GenBank/DDBJ whole genome shotgun (WGS) entry which is preliminary data.</text>
</comment>
<organism evidence="2 3">
    <name type="scientific">Geomonas propionica</name>
    <dbReference type="NCBI Taxonomy" id="2798582"/>
    <lineage>
        <taxon>Bacteria</taxon>
        <taxon>Pseudomonadati</taxon>
        <taxon>Thermodesulfobacteriota</taxon>
        <taxon>Desulfuromonadia</taxon>
        <taxon>Geobacterales</taxon>
        <taxon>Geobacteraceae</taxon>
        <taxon>Geomonas</taxon>
    </lineage>
</organism>
<dbReference type="InterPro" id="IPR007685">
    <property type="entry name" value="RelA_SpoT"/>
</dbReference>
<dbReference type="RefSeq" id="WP_199397069.1">
    <property type="nucleotide sequence ID" value="NZ_JAEMHK010000021.1"/>
</dbReference>